<evidence type="ECO:0000256" key="9">
    <source>
        <dbReference type="ARBA" id="ARBA00022989"/>
    </source>
</evidence>
<dbReference type="NCBIfam" id="TIGR00836">
    <property type="entry name" value="amt"/>
    <property type="match status" value="1"/>
</dbReference>
<keyword evidence="6" id="KW-0597">Phosphoprotein</keyword>
<dbReference type="Gene3D" id="3.30.565.10">
    <property type="entry name" value="Histidine kinase-like ATPase, C-terminal domain"/>
    <property type="match status" value="1"/>
</dbReference>
<feature type="transmembrane region" description="Helical" evidence="14">
    <location>
        <begin position="225"/>
        <end position="246"/>
    </location>
</feature>
<evidence type="ECO:0000256" key="5">
    <source>
        <dbReference type="ARBA" id="ARBA00022448"/>
    </source>
</evidence>
<name>A0A0F5YGR4_9CYAN</name>
<dbReference type="InterPro" id="IPR018047">
    <property type="entry name" value="Ammonium_transpt_CS"/>
</dbReference>
<dbReference type="Pfam" id="PF13426">
    <property type="entry name" value="PAS_9"/>
    <property type="match status" value="1"/>
</dbReference>
<feature type="transmembrane region" description="Helical" evidence="14">
    <location>
        <begin position="113"/>
        <end position="134"/>
    </location>
</feature>
<evidence type="ECO:0000256" key="10">
    <source>
        <dbReference type="ARBA" id="ARBA00023012"/>
    </source>
</evidence>
<dbReference type="SMART" id="SM00387">
    <property type="entry name" value="HATPase_c"/>
    <property type="match status" value="1"/>
</dbReference>
<dbReference type="Pfam" id="PF02518">
    <property type="entry name" value="HATPase_c"/>
    <property type="match status" value="1"/>
</dbReference>
<dbReference type="PANTHER" id="PTHR11730:SF6">
    <property type="entry name" value="AMMONIUM TRANSPORTER"/>
    <property type="match status" value="1"/>
</dbReference>
<feature type="transmembrane region" description="Helical" evidence="14">
    <location>
        <begin position="6"/>
        <end position="24"/>
    </location>
</feature>
<comment type="caution">
    <text evidence="18">The sequence shown here is derived from an EMBL/GenBank/DDBJ whole genome shotgun (WGS) entry which is preliminary data.</text>
</comment>
<protein>
    <recommendedName>
        <fullName evidence="4">histidine kinase</fullName>
        <ecNumber evidence="4">2.7.13.3</ecNumber>
    </recommendedName>
</protein>
<dbReference type="PROSITE" id="PS50109">
    <property type="entry name" value="HIS_KIN"/>
    <property type="match status" value="1"/>
</dbReference>
<evidence type="ECO:0000256" key="11">
    <source>
        <dbReference type="ARBA" id="ARBA00023136"/>
    </source>
</evidence>
<dbReference type="NCBIfam" id="TIGR00229">
    <property type="entry name" value="sensory_box"/>
    <property type="match status" value="1"/>
</dbReference>
<dbReference type="SUPFAM" id="SSF111352">
    <property type="entry name" value="Ammonium transporter"/>
    <property type="match status" value="1"/>
</dbReference>
<dbReference type="Proteomes" id="UP000033607">
    <property type="component" value="Unassembled WGS sequence"/>
</dbReference>
<feature type="transmembrane region" description="Helical" evidence="14">
    <location>
        <begin position="196"/>
        <end position="213"/>
    </location>
</feature>
<evidence type="ECO:0000256" key="8">
    <source>
        <dbReference type="ARBA" id="ARBA00022777"/>
    </source>
</evidence>
<evidence type="ECO:0000259" key="16">
    <source>
        <dbReference type="PROSITE" id="PS50112"/>
    </source>
</evidence>
<feature type="domain" description="PAS" evidence="16">
    <location>
        <begin position="443"/>
        <end position="516"/>
    </location>
</feature>
<dbReference type="SUPFAM" id="SSF55785">
    <property type="entry name" value="PYP-like sensor domain (PAS domain)"/>
    <property type="match status" value="1"/>
</dbReference>
<keyword evidence="9 14" id="KW-1133">Transmembrane helix</keyword>
<dbReference type="InterPro" id="IPR004358">
    <property type="entry name" value="Sig_transdc_His_kin-like_C"/>
</dbReference>
<feature type="domain" description="PAC" evidence="17">
    <location>
        <begin position="514"/>
        <end position="566"/>
    </location>
</feature>
<dbReference type="EC" id="2.7.13.3" evidence="4"/>
<dbReference type="InterPro" id="IPR036890">
    <property type="entry name" value="HATPase_C_sf"/>
</dbReference>
<dbReference type="PATRIC" id="fig|1637645.4.peg.6963"/>
<dbReference type="Gene3D" id="1.10.287.130">
    <property type="match status" value="1"/>
</dbReference>
<evidence type="ECO:0000256" key="7">
    <source>
        <dbReference type="ARBA" id="ARBA00022692"/>
    </source>
</evidence>
<evidence type="ECO:0000256" key="6">
    <source>
        <dbReference type="ARBA" id="ARBA00022553"/>
    </source>
</evidence>
<organism evidence="18 19">
    <name type="scientific">Limnoraphis robusta CS-951</name>
    <dbReference type="NCBI Taxonomy" id="1637645"/>
    <lineage>
        <taxon>Bacteria</taxon>
        <taxon>Bacillati</taxon>
        <taxon>Cyanobacteriota</taxon>
        <taxon>Cyanophyceae</taxon>
        <taxon>Oscillatoriophycideae</taxon>
        <taxon>Oscillatoriales</taxon>
        <taxon>Sirenicapillariaceae</taxon>
        <taxon>Limnoraphis</taxon>
    </lineage>
</organism>
<evidence type="ECO:0000256" key="4">
    <source>
        <dbReference type="ARBA" id="ARBA00012438"/>
    </source>
</evidence>
<evidence type="ECO:0000256" key="14">
    <source>
        <dbReference type="SAM" id="Phobius"/>
    </source>
</evidence>
<dbReference type="InterPro" id="IPR003661">
    <property type="entry name" value="HisK_dim/P_dom"/>
</dbReference>
<evidence type="ECO:0000313" key="18">
    <source>
        <dbReference type="EMBL" id="KKD37847.1"/>
    </source>
</evidence>
<dbReference type="SUPFAM" id="SSF47384">
    <property type="entry name" value="Homodimeric domain of signal transducing histidine kinase"/>
    <property type="match status" value="1"/>
</dbReference>
<dbReference type="GO" id="GO:0008519">
    <property type="term" value="F:ammonium channel activity"/>
    <property type="evidence" value="ECO:0007669"/>
    <property type="project" value="InterPro"/>
</dbReference>
<evidence type="ECO:0000256" key="13">
    <source>
        <dbReference type="SAM" id="Coils"/>
    </source>
</evidence>
<evidence type="ECO:0000256" key="1">
    <source>
        <dbReference type="ARBA" id="ARBA00000085"/>
    </source>
</evidence>
<dbReference type="InterPro" id="IPR000700">
    <property type="entry name" value="PAS-assoc_C"/>
</dbReference>
<keyword evidence="10" id="KW-0902">Two-component regulatory system</keyword>
<dbReference type="InterPro" id="IPR005467">
    <property type="entry name" value="His_kinase_dom"/>
</dbReference>
<dbReference type="SUPFAM" id="SSF55874">
    <property type="entry name" value="ATPase domain of HSP90 chaperone/DNA topoisomerase II/histidine kinase"/>
    <property type="match status" value="1"/>
</dbReference>
<feature type="transmembrane region" description="Helical" evidence="14">
    <location>
        <begin position="312"/>
        <end position="330"/>
    </location>
</feature>
<keyword evidence="7 14" id="KW-0812">Transmembrane</keyword>
<dbReference type="PRINTS" id="PR00344">
    <property type="entry name" value="BCTRLSENSOR"/>
</dbReference>
<dbReference type="PROSITE" id="PS50112">
    <property type="entry name" value="PAS"/>
    <property type="match status" value="1"/>
</dbReference>
<feature type="transmembrane region" description="Helical" evidence="14">
    <location>
        <begin position="83"/>
        <end position="106"/>
    </location>
</feature>
<feature type="transmembrane region" description="Helical" evidence="14">
    <location>
        <begin position="45"/>
        <end position="63"/>
    </location>
</feature>
<evidence type="ECO:0000259" key="15">
    <source>
        <dbReference type="PROSITE" id="PS50109"/>
    </source>
</evidence>
<dbReference type="CDD" id="cd00082">
    <property type="entry name" value="HisKA"/>
    <property type="match status" value="1"/>
</dbReference>
<dbReference type="InterPro" id="IPR029020">
    <property type="entry name" value="Ammonium/urea_transptr"/>
</dbReference>
<dbReference type="OrthoDB" id="9814202at2"/>
<dbReference type="GO" id="GO:0097272">
    <property type="term" value="P:ammonium homeostasis"/>
    <property type="evidence" value="ECO:0007669"/>
    <property type="project" value="TreeGrafter"/>
</dbReference>
<dbReference type="Pfam" id="PF00909">
    <property type="entry name" value="Ammonium_transp"/>
    <property type="match status" value="1"/>
</dbReference>
<dbReference type="InterPro" id="IPR024041">
    <property type="entry name" value="NH4_transpt_AmtB-like_dom"/>
</dbReference>
<dbReference type="AlphaFoldDB" id="A0A0F5YGR4"/>
<keyword evidence="5" id="KW-0813">Transport</keyword>
<dbReference type="InterPro" id="IPR035965">
    <property type="entry name" value="PAS-like_dom_sf"/>
</dbReference>
<keyword evidence="11 14" id="KW-0472">Membrane</keyword>
<dbReference type="EMBL" id="LATL02000355">
    <property type="protein sequence ID" value="KKD37847.1"/>
    <property type="molecule type" value="Genomic_DNA"/>
</dbReference>
<keyword evidence="8" id="KW-0808">Transferase</keyword>
<feature type="domain" description="Histidine kinase" evidence="15">
    <location>
        <begin position="607"/>
        <end position="865"/>
    </location>
</feature>
<keyword evidence="8" id="KW-0418">Kinase</keyword>
<evidence type="ECO:0000256" key="2">
    <source>
        <dbReference type="ARBA" id="ARBA00004141"/>
    </source>
</evidence>
<comment type="similarity">
    <text evidence="3">Belongs to the ammonia transporter channel (TC 1.A.11.2) family.</text>
</comment>
<dbReference type="Gene3D" id="1.10.3430.10">
    <property type="entry name" value="Ammonium transporter AmtB like domains"/>
    <property type="match status" value="1"/>
</dbReference>
<dbReference type="PANTHER" id="PTHR11730">
    <property type="entry name" value="AMMONIUM TRANSPORTER"/>
    <property type="match status" value="1"/>
</dbReference>
<dbReference type="CDD" id="cd00130">
    <property type="entry name" value="PAS"/>
    <property type="match status" value="1"/>
</dbReference>
<dbReference type="PROSITE" id="PS01219">
    <property type="entry name" value="AMMONIUM_TRANSP"/>
    <property type="match status" value="1"/>
</dbReference>
<dbReference type="PROSITE" id="PS50113">
    <property type="entry name" value="PAC"/>
    <property type="match status" value="1"/>
</dbReference>
<feature type="transmembrane region" description="Helical" evidence="14">
    <location>
        <begin position="281"/>
        <end position="300"/>
    </location>
</feature>
<evidence type="ECO:0000256" key="3">
    <source>
        <dbReference type="ARBA" id="ARBA00005887"/>
    </source>
</evidence>
<comment type="subcellular location">
    <subcellularLocation>
        <location evidence="2">Membrane</location>
        <topology evidence="2">Multi-pass membrane protein</topology>
    </subcellularLocation>
</comment>
<gene>
    <name evidence="18" type="ORF">WN50_12145</name>
</gene>
<dbReference type="RefSeq" id="WP_046278803.1">
    <property type="nucleotide sequence ID" value="NZ_LATL02000355.1"/>
</dbReference>
<feature type="transmembrane region" description="Helical" evidence="14">
    <location>
        <begin position="154"/>
        <end position="175"/>
    </location>
</feature>
<sequence>MIDTLWLLLCSCLVFLMQAGFMCLECGLTRSKNSINVAAKNFADFAVSAILFWGIGYGLMFGSSHLGWFGTSHFWVNLNTANLAAFFLFQVMFCGTSVTIVSGAVAERMKFSAYLILVILVSGLIYPIFGHLVWNGAQDGILAGRLGYLGFVDFAGSTVVHSIGAWVSLAALLVMGPRSGRFPKTKPPQKIHSSNLQFSVLGAMLLWFGWLGFNGGSTLAFNHQVPHIMVNTTLAGAGGMISAGALSWGKRKAPEVETLINGTLAGLVAITASCHAVTTPIAVIIGATGAAVMMLTDILLEHWRIDDAVGAVAVHGGGGVWGTLAVGLFGQPELLGTGLERYAQLGVQLLGIFVGFGWGFGMAYLLLFSVNRVFPLRVSLSEEKIGLNISEHRAKTEIYDLFQVMEKQAQTYDLSLRAPVEPFTEVGLIAERYNAVMDALEEAVTRTEAIVKTAMNGIVTFSGSNLEITTANPSAAIMFGYSMEELIGMSIHQLWEWQDDEIYAQEMLLKELLKTGHYELIGCRVDGSQFALEATVTQAKSGQLSFYTATFQDISKRKEAEAALRQSKSRLKQKNQQLEEALTELQQAQTHLIQAEKMSSLGQMVAGVAHEINNPVSFIYGNIQPALDYTRDILQLLELYQQHYPQPKPEIADYADEIDVEFLKSDYLQLLDSMRVGAERIRDIVRSLRNFSRLDEADIKAVDLHEGIESTLLILQNRLKPNADHLEIEVIKDFGKLPLIECYPSQLNQVFMNIISNAIDALEEYNLQQLSKGMKSKQYQIRIKTLLVDPQWVEIRIADNGPGITEEVKSKLFDPFFTTKPVGKGTGLGLSISYKIVVEKHKGKIWCSSEPHQGTEFIIRIPRLILSIARKLESSKYHPRN</sequence>
<proteinExistence type="inferred from homology"/>
<dbReference type="Pfam" id="PF00512">
    <property type="entry name" value="HisKA"/>
    <property type="match status" value="1"/>
</dbReference>
<dbReference type="InterPro" id="IPR003594">
    <property type="entry name" value="HATPase_dom"/>
</dbReference>
<dbReference type="Gene3D" id="3.30.450.20">
    <property type="entry name" value="PAS domain"/>
    <property type="match status" value="1"/>
</dbReference>
<dbReference type="InterPro" id="IPR001905">
    <property type="entry name" value="Ammonium_transpt"/>
</dbReference>
<dbReference type="SMART" id="SM00091">
    <property type="entry name" value="PAS"/>
    <property type="match status" value="1"/>
</dbReference>
<evidence type="ECO:0000313" key="19">
    <source>
        <dbReference type="Proteomes" id="UP000033607"/>
    </source>
</evidence>
<evidence type="ECO:0000256" key="12">
    <source>
        <dbReference type="ARBA" id="ARBA00023177"/>
    </source>
</evidence>
<dbReference type="GO" id="GO:0016020">
    <property type="term" value="C:membrane"/>
    <property type="evidence" value="ECO:0007669"/>
    <property type="project" value="UniProtKB-SubCell"/>
</dbReference>
<keyword evidence="13" id="KW-0175">Coiled coil</keyword>
<keyword evidence="12" id="KW-0924">Ammonia transport</keyword>
<dbReference type="InterPro" id="IPR000014">
    <property type="entry name" value="PAS"/>
</dbReference>
<dbReference type="InterPro" id="IPR036097">
    <property type="entry name" value="HisK_dim/P_sf"/>
</dbReference>
<dbReference type="SMART" id="SM00388">
    <property type="entry name" value="HisKA"/>
    <property type="match status" value="1"/>
</dbReference>
<evidence type="ECO:0000259" key="17">
    <source>
        <dbReference type="PROSITE" id="PS50113"/>
    </source>
</evidence>
<feature type="coiled-coil region" evidence="13">
    <location>
        <begin position="557"/>
        <end position="598"/>
    </location>
</feature>
<comment type="catalytic activity">
    <reaction evidence="1">
        <text>ATP + protein L-histidine = ADP + protein N-phospho-L-histidine.</text>
        <dbReference type="EC" id="2.7.13.3"/>
    </reaction>
</comment>
<feature type="transmembrane region" description="Helical" evidence="14">
    <location>
        <begin position="342"/>
        <end position="367"/>
    </location>
</feature>
<reference evidence="18 19" key="1">
    <citation type="submission" date="2015-06" db="EMBL/GenBank/DDBJ databases">
        <title>Draft genome assembly of filamentous brackish cyanobacterium Limnoraphis robusta strain CS-951.</title>
        <authorList>
            <person name="Willis A."/>
            <person name="Parks M."/>
            <person name="Burford M.A."/>
        </authorList>
    </citation>
    <scope>NUCLEOTIDE SEQUENCE [LARGE SCALE GENOMIC DNA]</scope>
    <source>
        <strain evidence="18 19">CS-951</strain>
    </source>
</reference>
<dbReference type="GO" id="GO:0000155">
    <property type="term" value="F:phosphorelay sensor kinase activity"/>
    <property type="evidence" value="ECO:0007669"/>
    <property type="project" value="InterPro"/>
</dbReference>
<accession>A0A0F5YGR4</accession>